<proteinExistence type="inferred from homology"/>
<dbReference type="Gene3D" id="3.30.470.160">
    <property type="entry name" value="Inositol polyphosphate kinase"/>
    <property type="match status" value="1"/>
</dbReference>
<evidence type="ECO:0000313" key="5">
    <source>
        <dbReference type="EMBL" id="KAI1707211.1"/>
    </source>
</evidence>
<dbReference type="Proteomes" id="UP001201812">
    <property type="component" value="Unassembled WGS sequence"/>
</dbReference>
<keyword evidence="2 4" id="KW-0808">Transferase</keyword>
<accession>A0AAD4MW76</accession>
<dbReference type="InterPro" id="IPR005522">
    <property type="entry name" value="IPK"/>
</dbReference>
<evidence type="ECO:0000256" key="4">
    <source>
        <dbReference type="RuleBase" id="RU363090"/>
    </source>
</evidence>
<dbReference type="GO" id="GO:0032958">
    <property type="term" value="P:inositol phosphate biosynthetic process"/>
    <property type="evidence" value="ECO:0007669"/>
    <property type="project" value="InterPro"/>
</dbReference>
<dbReference type="GO" id="GO:0005737">
    <property type="term" value="C:cytoplasm"/>
    <property type="evidence" value="ECO:0007669"/>
    <property type="project" value="TreeGrafter"/>
</dbReference>
<organism evidence="5 6">
    <name type="scientific">Ditylenchus destructor</name>
    <dbReference type="NCBI Taxonomy" id="166010"/>
    <lineage>
        <taxon>Eukaryota</taxon>
        <taxon>Metazoa</taxon>
        <taxon>Ecdysozoa</taxon>
        <taxon>Nematoda</taxon>
        <taxon>Chromadorea</taxon>
        <taxon>Rhabditida</taxon>
        <taxon>Tylenchina</taxon>
        <taxon>Tylenchomorpha</taxon>
        <taxon>Sphaerularioidea</taxon>
        <taxon>Anguinidae</taxon>
        <taxon>Anguininae</taxon>
        <taxon>Ditylenchus</taxon>
    </lineage>
</organism>
<dbReference type="InterPro" id="IPR038286">
    <property type="entry name" value="IPK_sf"/>
</dbReference>
<dbReference type="AlphaFoldDB" id="A0AAD4MW76"/>
<dbReference type="SUPFAM" id="SSF56104">
    <property type="entry name" value="SAICAR synthase-like"/>
    <property type="match status" value="1"/>
</dbReference>
<sequence>MIALDPSEPTEQERIDGAITKHRYMMFRERESSTGTLGFRVDVAKISTREDIGEVFAEFFEGRQNHQKKIVELLRSMRKKIEASRFFKEHEVVGSSILLICDSRKVGVWLIDFAKCTKVPNGMQLNHRTDENTDGYLFGMDNLIQIMEASQVREVEITKL</sequence>
<dbReference type="PANTHER" id="PTHR12400">
    <property type="entry name" value="INOSITOL POLYPHOSPHATE KINASE"/>
    <property type="match status" value="1"/>
</dbReference>
<dbReference type="Pfam" id="PF03770">
    <property type="entry name" value="IPK"/>
    <property type="match status" value="1"/>
</dbReference>
<protein>
    <recommendedName>
        <fullName evidence="4">Kinase</fullName>
        <ecNumber evidence="4">2.7.-.-</ecNumber>
    </recommendedName>
</protein>
<dbReference type="PANTHER" id="PTHR12400:SF26">
    <property type="entry name" value="KINASE"/>
    <property type="match status" value="1"/>
</dbReference>
<comment type="similarity">
    <text evidence="1 4">Belongs to the inositol phosphokinase (IPK) family.</text>
</comment>
<dbReference type="GO" id="GO:0005634">
    <property type="term" value="C:nucleus"/>
    <property type="evidence" value="ECO:0007669"/>
    <property type="project" value="TreeGrafter"/>
</dbReference>
<comment type="caution">
    <text evidence="5">The sequence shown here is derived from an EMBL/GenBank/DDBJ whole genome shotgun (WGS) entry which is preliminary data.</text>
</comment>
<evidence type="ECO:0000313" key="6">
    <source>
        <dbReference type="Proteomes" id="UP001201812"/>
    </source>
</evidence>
<evidence type="ECO:0000256" key="2">
    <source>
        <dbReference type="ARBA" id="ARBA00022679"/>
    </source>
</evidence>
<dbReference type="EC" id="2.7.-.-" evidence="4"/>
<dbReference type="GO" id="GO:0000828">
    <property type="term" value="F:inositol hexakisphosphate kinase activity"/>
    <property type="evidence" value="ECO:0007669"/>
    <property type="project" value="TreeGrafter"/>
</dbReference>
<dbReference type="GO" id="GO:0046854">
    <property type="term" value="P:phosphatidylinositol phosphate biosynthetic process"/>
    <property type="evidence" value="ECO:0007669"/>
    <property type="project" value="TreeGrafter"/>
</dbReference>
<gene>
    <name evidence="5" type="ORF">DdX_12590</name>
</gene>
<evidence type="ECO:0000256" key="1">
    <source>
        <dbReference type="ARBA" id="ARBA00007374"/>
    </source>
</evidence>
<name>A0AAD4MW76_9BILA</name>
<evidence type="ECO:0000256" key="3">
    <source>
        <dbReference type="ARBA" id="ARBA00022777"/>
    </source>
</evidence>
<dbReference type="EMBL" id="JAKKPZ010000042">
    <property type="protein sequence ID" value="KAI1707211.1"/>
    <property type="molecule type" value="Genomic_DNA"/>
</dbReference>
<keyword evidence="6" id="KW-1185">Reference proteome</keyword>
<keyword evidence="3 4" id="KW-0418">Kinase</keyword>
<reference evidence="5" key="1">
    <citation type="submission" date="2022-01" db="EMBL/GenBank/DDBJ databases">
        <title>Genome Sequence Resource for Two Populations of Ditylenchus destructor, the Migratory Endoparasitic Phytonematode.</title>
        <authorList>
            <person name="Zhang H."/>
            <person name="Lin R."/>
            <person name="Xie B."/>
        </authorList>
    </citation>
    <scope>NUCLEOTIDE SEQUENCE</scope>
    <source>
        <strain evidence="5">BazhouSP</strain>
    </source>
</reference>